<protein>
    <submittedName>
        <fullName evidence="2">Uncharacterized protein</fullName>
    </submittedName>
</protein>
<evidence type="ECO:0000313" key="2">
    <source>
        <dbReference type="EMBL" id="OHW61676.1"/>
    </source>
</evidence>
<name>A0A1S1V4S8_9FIRM</name>
<keyword evidence="1" id="KW-1133">Transmembrane helix</keyword>
<proteinExistence type="predicted"/>
<dbReference type="Proteomes" id="UP000180254">
    <property type="component" value="Unassembled WGS sequence"/>
</dbReference>
<dbReference type="EMBL" id="MKIE01000009">
    <property type="protein sequence ID" value="OHW61676.1"/>
    <property type="molecule type" value="Genomic_DNA"/>
</dbReference>
<accession>A0A1S1V4S8</accession>
<organism evidence="2 3">
    <name type="scientific">Andreesenia angusta</name>
    <dbReference type="NCBI Taxonomy" id="39480"/>
    <lineage>
        <taxon>Bacteria</taxon>
        <taxon>Bacillati</taxon>
        <taxon>Bacillota</taxon>
        <taxon>Tissierellia</taxon>
        <taxon>Tissierellales</taxon>
        <taxon>Gottschalkiaceae</taxon>
        <taxon>Andreesenia</taxon>
    </lineage>
</organism>
<sequence>MDLKELIRICSAVASFCSFGIMLSGAITMKKAASELRVGKAVQKETEAKFQKGYRLIKLGSIPTAIFGIAVILLS</sequence>
<keyword evidence="1" id="KW-0472">Membrane</keyword>
<gene>
    <name evidence="2" type="ORF">EUAN_19960</name>
</gene>
<evidence type="ECO:0000313" key="3">
    <source>
        <dbReference type="Proteomes" id="UP000180254"/>
    </source>
</evidence>
<feature type="transmembrane region" description="Helical" evidence="1">
    <location>
        <begin position="56"/>
        <end position="74"/>
    </location>
</feature>
<dbReference type="AlphaFoldDB" id="A0A1S1V4S8"/>
<keyword evidence="1" id="KW-0812">Transmembrane</keyword>
<dbReference type="RefSeq" id="WP_071064131.1">
    <property type="nucleotide sequence ID" value="NZ_MKIE01000009.1"/>
</dbReference>
<dbReference type="STRING" id="39480.EUAN_19960"/>
<feature type="transmembrane region" description="Helical" evidence="1">
    <location>
        <begin position="6"/>
        <end position="27"/>
    </location>
</feature>
<reference evidence="2 3" key="1">
    <citation type="submission" date="2016-09" db="EMBL/GenBank/DDBJ databases">
        <title>Genome sequence of Eubacterium angustum.</title>
        <authorList>
            <person name="Poehlein A."/>
            <person name="Daniel R."/>
        </authorList>
    </citation>
    <scope>NUCLEOTIDE SEQUENCE [LARGE SCALE GENOMIC DNA]</scope>
    <source>
        <strain evidence="2 3">DSM 1989</strain>
    </source>
</reference>
<evidence type="ECO:0000256" key="1">
    <source>
        <dbReference type="SAM" id="Phobius"/>
    </source>
</evidence>
<keyword evidence="3" id="KW-1185">Reference proteome</keyword>
<comment type="caution">
    <text evidence="2">The sequence shown here is derived from an EMBL/GenBank/DDBJ whole genome shotgun (WGS) entry which is preliminary data.</text>
</comment>